<evidence type="ECO:0000256" key="1">
    <source>
        <dbReference type="SAM" id="Coils"/>
    </source>
</evidence>
<sequence length="554" mass="64112">MSSELETANIAEDLMPYLVSRIEEIEHVLQEDEDFCNKDIKDTYQAAIKYVKTVEMKFHAKLNELKQKLDRITEENRKTSKKNKKKLDEETDLIDQLFLSGKYEEAKEKLHEYERCLQQRATICQTIPVLYMSDIDINQYFSFDKPVPSLVPSVQQSTEDTKNSKQEVEHSDSQQVPADTKPISHNDKSPVTTVSTRPLRFSTRLPPSPSSKNLSTSDSETITPPSVHNNSMNLQENILSYIPSRSLPSTSTLNQRSKSIAAPTRHDGLNPRLVASCKHDRNVTLMMICNKDYIILFKKQSEMLPRWHLNVIVRRNRISQDLDWDVHSITSIGSIDEKHLYMFTGHQLLIYSLDSFLISNSYLLSHTNDNCVQNDAVTHGIGTVFNGYIYYISYNEKFRWILSILEFETMSNLFDYDLTEAFPDVKRFIHICVNDITVGFLVELDSCQYAVIFCSSHRQLTMQCRRLIYLSYAGNPLSICSVYIRCLQKHIFFVNDALAKIIHLLTTEKYIQSYTITVHSLHYAKESDEIFLALDDGIYTIRLKDHESFFSKLH</sequence>
<proteinExistence type="predicted"/>
<feature type="region of interest" description="Disordered" evidence="2">
    <location>
        <begin position="151"/>
        <end position="230"/>
    </location>
</feature>
<evidence type="ECO:0000313" key="3">
    <source>
        <dbReference type="EMBL" id="CAF1142378.1"/>
    </source>
</evidence>
<feature type="compositionally biased region" description="Basic and acidic residues" evidence="2">
    <location>
        <begin position="159"/>
        <end position="172"/>
    </location>
</feature>
<dbReference type="EMBL" id="CAJNOR010001434">
    <property type="protein sequence ID" value="CAF1142378.1"/>
    <property type="molecule type" value="Genomic_DNA"/>
</dbReference>
<name>A0A814S419_ADIRI</name>
<gene>
    <name evidence="3" type="ORF">XAT740_LOCUS20494</name>
</gene>
<feature type="coiled-coil region" evidence="1">
    <location>
        <begin position="55"/>
        <end position="89"/>
    </location>
</feature>
<accession>A0A814S419</accession>
<evidence type="ECO:0000313" key="4">
    <source>
        <dbReference type="Proteomes" id="UP000663828"/>
    </source>
</evidence>
<protein>
    <submittedName>
        <fullName evidence="3">Uncharacterized protein</fullName>
    </submittedName>
</protein>
<feature type="compositionally biased region" description="Polar residues" evidence="2">
    <location>
        <begin position="210"/>
        <end position="230"/>
    </location>
</feature>
<dbReference type="Proteomes" id="UP000663828">
    <property type="component" value="Unassembled WGS sequence"/>
</dbReference>
<keyword evidence="1" id="KW-0175">Coiled coil</keyword>
<reference evidence="3" key="1">
    <citation type="submission" date="2021-02" db="EMBL/GenBank/DDBJ databases">
        <authorList>
            <person name="Nowell W R."/>
        </authorList>
    </citation>
    <scope>NUCLEOTIDE SEQUENCE</scope>
</reference>
<keyword evidence="4" id="KW-1185">Reference proteome</keyword>
<organism evidence="3 4">
    <name type="scientific">Adineta ricciae</name>
    <name type="common">Rotifer</name>
    <dbReference type="NCBI Taxonomy" id="249248"/>
    <lineage>
        <taxon>Eukaryota</taxon>
        <taxon>Metazoa</taxon>
        <taxon>Spiralia</taxon>
        <taxon>Gnathifera</taxon>
        <taxon>Rotifera</taxon>
        <taxon>Eurotatoria</taxon>
        <taxon>Bdelloidea</taxon>
        <taxon>Adinetida</taxon>
        <taxon>Adinetidae</taxon>
        <taxon>Adineta</taxon>
    </lineage>
</organism>
<evidence type="ECO:0000256" key="2">
    <source>
        <dbReference type="SAM" id="MobiDB-lite"/>
    </source>
</evidence>
<comment type="caution">
    <text evidence="3">The sequence shown here is derived from an EMBL/GenBank/DDBJ whole genome shotgun (WGS) entry which is preliminary data.</text>
</comment>
<dbReference type="AlphaFoldDB" id="A0A814S419"/>